<dbReference type="AlphaFoldDB" id="A0A6A7BU66"/>
<dbReference type="InterPro" id="IPR019318">
    <property type="entry name" value="Gua_nucleotide_exch_fac_Ric8"/>
</dbReference>
<sequence length="455" mass="51103">MSCSDNSRVDHLLDQLERNLKHDGMPIKEQETVLGELKILGRNSASAGSIFSRRGIDVLAKYGFRRETKSTSHEALRCLANAFLLSETTRQLFVDLEYSTDAAERLKSNDCNDEFLISRIIFLLTYNTSADLDDMVNKHGLADSVNRHLTRHAERLTQDQTASSSMKDMALTETLKLLFNITYYRPHTSTNFTPSIEPIISLLVHHPTLSPPLQPPINYLLNALLNLDLSSAVMPDQDTNSTPPSHTENVIDKLISIFDQSIRSYPERELDQLAAPLCTLIRRWYELTTSHQKSNIRSALLPQTQDRDKPLGQGDSLSARLLRLSIAPGLPTLRENISCLLFELSDKDADKLIKNIGYGFASGFLMSHNIPVLASKDGTLQGDDDGVEINPVTGQRIAEETMDQPDSPEMSQEEKEREAERLFVLFERLRATGVVDVQNPVQKAVEEGRFEELPD</sequence>
<dbReference type="GO" id="GO:0001965">
    <property type="term" value="F:G-protein alpha-subunit binding"/>
    <property type="evidence" value="ECO:0007669"/>
    <property type="project" value="TreeGrafter"/>
</dbReference>
<dbReference type="EMBL" id="MU006005">
    <property type="protein sequence ID" value="KAF2858683.1"/>
    <property type="molecule type" value="Genomic_DNA"/>
</dbReference>
<dbReference type="PANTHER" id="PTHR12425">
    <property type="entry name" value="SYNEMBRYN"/>
    <property type="match status" value="1"/>
</dbReference>
<feature type="region of interest" description="Disordered" evidence="4">
    <location>
        <begin position="397"/>
        <end position="417"/>
    </location>
</feature>
<evidence type="ECO:0000256" key="4">
    <source>
        <dbReference type="SAM" id="MobiDB-lite"/>
    </source>
</evidence>
<dbReference type="Proteomes" id="UP000799421">
    <property type="component" value="Unassembled WGS sequence"/>
</dbReference>
<dbReference type="PANTHER" id="PTHR12425:SF5">
    <property type="entry name" value="SYNEMBRYN"/>
    <property type="match status" value="1"/>
</dbReference>
<keyword evidence="3" id="KW-0143">Chaperone</keyword>
<dbReference type="GO" id="GO:0007186">
    <property type="term" value="P:G protein-coupled receptor signaling pathway"/>
    <property type="evidence" value="ECO:0007669"/>
    <property type="project" value="TreeGrafter"/>
</dbReference>
<evidence type="ECO:0000313" key="6">
    <source>
        <dbReference type="Proteomes" id="UP000799421"/>
    </source>
</evidence>
<keyword evidence="6" id="KW-1185">Reference proteome</keyword>
<reference evidence="5" key="1">
    <citation type="journal article" date="2020" name="Stud. Mycol.">
        <title>101 Dothideomycetes genomes: a test case for predicting lifestyles and emergence of pathogens.</title>
        <authorList>
            <person name="Haridas S."/>
            <person name="Albert R."/>
            <person name="Binder M."/>
            <person name="Bloem J."/>
            <person name="Labutti K."/>
            <person name="Salamov A."/>
            <person name="Andreopoulos B."/>
            <person name="Baker S."/>
            <person name="Barry K."/>
            <person name="Bills G."/>
            <person name="Bluhm B."/>
            <person name="Cannon C."/>
            <person name="Castanera R."/>
            <person name="Culley D."/>
            <person name="Daum C."/>
            <person name="Ezra D."/>
            <person name="Gonzalez J."/>
            <person name="Henrissat B."/>
            <person name="Kuo A."/>
            <person name="Liang C."/>
            <person name="Lipzen A."/>
            <person name="Lutzoni F."/>
            <person name="Magnuson J."/>
            <person name="Mondo S."/>
            <person name="Nolan M."/>
            <person name="Ohm R."/>
            <person name="Pangilinan J."/>
            <person name="Park H.-J."/>
            <person name="Ramirez L."/>
            <person name="Alfaro M."/>
            <person name="Sun H."/>
            <person name="Tritt A."/>
            <person name="Yoshinaga Y."/>
            <person name="Zwiers L.-H."/>
            <person name="Turgeon B."/>
            <person name="Goodwin S."/>
            <person name="Spatafora J."/>
            <person name="Crous P."/>
            <person name="Grigoriev I."/>
        </authorList>
    </citation>
    <scope>NUCLEOTIDE SEQUENCE</scope>
    <source>
        <strain evidence="5">CBS 480.64</strain>
    </source>
</reference>
<proteinExistence type="inferred from homology"/>
<name>A0A6A7BU66_9PEZI</name>
<organism evidence="5 6">
    <name type="scientific">Piedraia hortae CBS 480.64</name>
    <dbReference type="NCBI Taxonomy" id="1314780"/>
    <lineage>
        <taxon>Eukaryota</taxon>
        <taxon>Fungi</taxon>
        <taxon>Dikarya</taxon>
        <taxon>Ascomycota</taxon>
        <taxon>Pezizomycotina</taxon>
        <taxon>Dothideomycetes</taxon>
        <taxon>Dothideomycetidae</taxon>
        <taxon>Capnodiales</taxon>
        <taxon>Piedraiaceae</taxon>
        <taxon>Piedraia</taxon>
    </lineage>
</organism>
<dbReference type="GO" id="GO:0005085">
    <property type="term" value="F:guanyl-nucleotide exchange factor activity"/>
    <property type="evidence" value="ECO:0007669"/>
    <property type="project" value="UniProtKB-KW"/>
</dbReference>
<evidence type="ECO:0000256" key="1">
    <source>
        <dbReference type="ARBA" id="ARBA00009049"/>
    </source>
</evidence>
<gene>
    <name evidence="5" type="ORF">K470DRAFT_283130</name>
</gene>
<keyword evidence="2" id="KW-0344">Guanine-nucleotide releasing factor</keyword>
<dbReference type="OrthoDB" id="5585685at2759"/>
<evidence type="ECO:0000256" key="2">
    <source>
        <dbReference type="ARBA" id="ARBA00022658"/>
    </source>
</evidence>
<dbReference type="GO" id="GO:0005737">
    <property type="term" value="C:cytoplasm"/>
    <property type="evidence" value="ECO:0007669"/>
    <property type="project" value="TreeGrafter"/>
</dbReference>
<accession>A0A6A7BU66</accession>
<comment type="similarity">
    <text evidence="1">Belongs to the synembryn family.</text>
</comment>
<evidence type="ECO:0000256" key="3">
    <source>
        <dbReference type="ARBA" id="ARBA00023186"/>
    </source>
</evidence>
<protein>
    <recommendedName>
        <fullName evidence="7">Guanine nucleotide exchange factor</fullName>
    </recommendedName>
</protein>
<evidence type="ECO:0008006" key="7">
    <source>
        <dbReference type="Google" id="ProtNLM"/>
    </source>
</evidence>
<dbReference type="Pfam" id="PF10165">
    <property type="entry name" value="Ric8"/>
    <property type="match status" value="1"/>
</dbReference>
<evidence type="ECO:0000313" key="5">
    <source>
        <dbReference type="EMBL" id="KAF2858683.1"/>
    </source>
</evidence>